<comment type="caution">
    <text evidence="1">The sequence shown here is derived from an EMBL/GenBank/DDBJ whole genome shotgun (WGS) entry which is preliminary data.</text>
</comment>
<dbReference type="Gene3D" id="3.30.310.110">
    <property type="entry name" value="XisI-like"/>
    <property type="match status" value="1"/>
</dbReference>
<accession>A0A0A1VRT0</accession>
<evidence type="ECO:0000313" key="1">
    <source>
        <dbReference type="EMBL" id="GAL91986.1"/>
    </source>
</evidence>
<organism evidence="1 2">
    <name type="scientific">Microcystis aeruginosa NIES-44</name>
    <dbReference type="NCBI Taxonomy" id="449439"/>
    <lineage>
        <taxon>Bacteria</taxon>
        <taxon>Bacillati</taxon>
        <taxon>Cyanobacteriota</taxon>
        <taxon>Cyanophyceae</taxon>
        <taxon>Oscillatoriophycideae</taxon>
        <taxon>Chroococcales</taxon>
        <taxon>Microcystaceae</taxon>
        <taxon>Microcystis</taxon>
    </lineage>
</organism>
<dbReference type="InterPro" id="IPR014968">
    <property type="entry name" value="XisI"/>
</dbReference>
<gene>
    <name evidence="1" type="ORF">N44_00274</name>
</gene>
<dbReference type="SUPFAM" id="SSF143847">
    <property type="entry name" value="XisI-like"/>
    <property type="match status" value="1"/>
</dbReference>
<dbReference type="AlphaFoldDB" id="A0A0A1VRT0"/>
<dbReference type="InterPro" id="IPR035943">
    <property type="entry name" value="XisI-like_sf"/>
</dbReference>
<proteinExistence type="predicted"/>
<dbReference type="EMBL" id="BBPA01000017">
    <property type="protein sequence ID" value="GAL91986.1"/>
    <property type="molecule type" value="Genomic_DNA"/>
</dbReference>
<protein>
    <submittedName>
        <fullName evidence="1">XisI protein-like</fullName>
    </submittedName>
</protein>
<name>A0A0A1VRT0_MICAE</name>
<dbReference type="RefSeq" id="WP_045357516.1">
    <property type="nucleotide sequence ID" value="NZ_BBPA01000017.1"/>
</dbReference>
<evidence type="ECO:0000313" key="2">
    <source>
        <dbReference type="Proteomes" id="UP000030321"/>
    </source>
</evidence>
<sequence>MDKLNYYQNIIKKILTEYAEISSQVPDQDTEEILMFDDNRSQYLWFNIGWKNGKRIKAISVYLRLKNDKIYIEEDWTEAGIATELMRVGIPSSEIVLAFQPPEVRQFTEFAIA</sequence>
<dbReference type="Proteomes" id="UP000030321">
    <property type="component" value="Unassembled WGS sequence"/>
</dbReference>
<reference evidence="2" key="1">
    <citation type="journal article" date="2015" name="Genome">
        <title>Whole Genome Sequence of the Non-Microcystin-Producing Microcystis aeruginosa Strain NIES-44.</title>
        <authorList>
            <person name="Okano K."/>
            <person name="Miyata N."/>
            <person name="Ozaki Y."/>
        </authorList>
    </citation>
    <scope>NUCLEOTIDE SEQUENCE [LARGE SCALE GENOMIC DNA]</scope>
    <source>
        <strain evidence="2">NIES-44</strain>
    </source>
</reference>
<dbReference type="CDD" id="cd16382">
    <property type="entry name" value="XisI-like"/>
    <property type="match status" value="1"/>
</dbReference>
<dbReference type="Pfam" id="PF08869">
    <property type="entry name" value="XisI"/>
    <property type="match status" value="1"/>
</dbReference>